<sequence length="102" mass="11046">MLEGELDVNIEGTTHTFRAGETLYLQRGTAHQLINRSDATARYLVICAPAGFDEFVEICADLLAAPYETAPPSDASKQKMRDAAPRFGITLLPPQNVALTPA</sequence>
<dbReference type="EMBL" id="JACCAU010000001">
    <property type="protein sequence ID" value="NYH13083.1"/>
    <property type="molecule type" value="Genomic_DNA"/>
</dbReference>
<feature type="domain" description="Cupin type-2" evidence="1">
    <location>
        <begin position="2"/>
        <end position="47"/>
    </location>
</feature>
<dbReference type="Gene3D" id="2.60.120.10">
    <property type="entry name" value="Jelly Rolls"/>
    <property type="match status" value="1"/>
</dbReference>
<name>A0A7Z0AXV5_9BURK</name>
<dbReference type="InterPro" id="IPR011051">
    <property type="entry name" value="RmlC_Cupin_sf"/>
</dbReference>
<comment type="caution">
    <text evidence="2">The sequence shown here is derived from an EMBL/GenBank/DDBJ whole genome shotgun (WGS) entry which is preliminary data.</text>
</comment>
<protein>
    <submittedName>
        <fullName evidence="2">Glyoxylate utilization-related uncharacterized protein</fullName>
    </submittedName>
</protein>
<dbReference type="InterPro" id="IPR014710">
    <property type="entry name" value="RmlC-like_jellyroll"/>
</dbReference>
<reference evidence="2 3" key="1">
    <citation type="submission" date="2020-07" db="EMBL/GenBank/DDBJ databases">
        <title>Exploring microbial biodiversity for novel pathways involved in the catabolism of aromatic compounds derived from lignin.</title>
        <authorList>
            <person name="Elkins J."/>
        </authorList>
    </citation>
    <scope>NUCLEOTIDE SEQUENCE [LARGE SCALE GENOMIC DNA]</scope>
    <source>
        <strain evidence="2 3">H2C3B</strain>
    </source>
</reference>
<accession>A0A7Z0AXV5</accession>
<proteinExistence type="predicted"/>
<organism evidence="2 3">
    <name type="scientific">Paraburkholderia bryophila</name>
    <dbReference type="NCBI Taxonomy" id="420952"/>
    <lineage>
        <taxon>Bacteria</taxon>
        <taxon>Pseudomonadati</taxon>
        <taxon>Pseudomonadota</taxon>
        <taxon>Betaproteobacteria</taxon>
        <taxon>Burkholderiales</taxon>
        <taxon>Burkholderiaceae</taxon>
        <taxon>Paraburkholderia</taxon>
    </lineage>
</organism>
<dbReference type="InterPro" id="IPR013096">
    <property type="entry name" value="Cupin_2"/>
</dbReference>
<evidence type="ECO:0000259" key="1">
    <source>
        <dbReference type="Pfam" id="PF07883"/>
    </source>
</evidence>
<dbReference type="Pfam" id="PF07883">
    <property type="entry name" value="Cupin_2"/>
    <property type="match status" value="1"/>
</dbReference>
<dbReference type="Proteomes" id="UP000572540">
    <property type="component" value="Unassembled WGS sequence"/>
</dbReference>
<dbReference type="AlphaFoldDB" id="A0A7Z0AXV5"/>
<gene>
    <name evidence="2" type="ORF">GGD41_000311</name>
</gene>
<dbReference type="SUPFAM" id="SSF51182">
    <property type="entry name" value="RmlC-like cupins"/>
    <property type="match status" value="1"/>
</dbReference>
<evidence type="ECO:0000313" key="2">
    <source>
        <dbReference type="EMBL" id="NYH13083.1"/>
    </source>
</evidence>
<evidence type="ECO:0000313" key="3">
    <source>
        <dbReference type="Proteomes" id="UP000572540"/>
    </source>
</evidence>